<evidence type="ECO:0000259" key="14">
    <source>
        <dbReference type="Pfam" id="PF08245"/>
    </source>
</evidence>
<comment type="subcellular location">
    <subcellularLocation>
        <location evidence="10 11">Cytoplasm</location>
    </subcellularLocation>
</comment>
<dbReference type="HAMAP" id="MF_02019">
    <property type="entry name" value="MurF"/>
    <property type="match status" value="1"/>
</dbReference>
<keyword evidence="9 10" id="KW-0961">Cell wall biogenesis/degradation</keyword>
<evidence type="ECO:0000256" key="2">
    <source>
        <dbReference type="ARBA" id="ARBA00022598"/>
    </source>
</evidence>
<organism evidence="15 16">
    <name type="scientific">Trichloromonas acetexigens</name>
    <dbReference type="NCBI Taxonomy" id="38815"/>
    <lineage>
        <taxon>Bacteria</taxon>
        <taxon>Pseudomonadati</taxon>
        <taxon>Thermodesulfobacteriota</taxon>
        <taxon>Desulfuromonadia</taxon>
        <taxon>Desulfuromonadales</taxon>
        <taxon>Trichloromonadaceae</taxon>
        <taxon>Trichloromonas</taxon>
    </lineage>
</organism>
<evidence type="ECO:0000256" key="8">
    <source>
        <dbReference type="ARBA" id="ARBA00023306"/>
    </source>
</evidence>
<comment type="function">
    <text evidence="10 11">Involved in cell wall formation. Catalyzes the final step in the synthesis of UDP-N-acetylmuramoyl-pentapeptide, the precursor of murein.</text>
</comment>
<dbReference type="GO" id="GO:0008360">
    <property type="term" value="P:regulation of cell shape"/>
    <property type="evidence" value="ECO:0007669"/>
    <property type="project" value="UniProtKB-KW"/>
</dbReference>
<comment type="pathway">
    <text evidence="10 11">Cell wall biogenesis; peptidoglycan biosynthesis.</text>
</comment>
<keyword evidence="5 10" id="KW-0067">ATP-binding</keyword>
<evidence type="ECO:0000313" key="15">
    <source>
        <dbReference type="EMBL" id="TRO78940.1"/>
    </source>
</evidence>
<dbReference type="EC" id="6.3.2.10" evidence="10 11"/>
<dbReference type="Gene3D" id="3.90.190.20">
    <property type="entry name" value="Mur ligase, C-terminal domain"/>
    <property type="match status" value="1"/>
</dbReference>
<dbReference type="InterPro" id="IPR036565">
    <property type="entry name" value="Mur-like_cat_sf"/>
</dbReference>
<dbReference type="SUPFAM" id="SSF53244">
    <property type="entry name" value="MurD-like peptide ligases, peptide-binding domain"/>
    <property type="match status" value="1"/>
</dbReference>
<dbReference type="GO" id="GO:0005737">
    <property type="term" value="C:cytoplasm"/>
    <property type="evidence" value="ECO:0007669"/>
    <property type="project" value="UniProtKB-SubCell"/>
</dbReference>
<dbReference type="AlphaFoldDB" id="A0A550J6T6"/>
<keyword evidence="6 10" id="KW-0133">Cell shape</keyword>
<evidence type="ECO:0000256" key="5">
    <source>
        <dbReference type="ARBA" id="ARBA00022840"/>
    </source>
</evidence>
<dbReference type="Proteomes" id="UP000317155">
    <property type="component" value="Unassembled WGS sequence"/>
</dbReference>
<evidence type="ECO:0000313" key="16">
    <source>
        <dbReference type="Proteomes" id="UP000317155"/>
    </source>
</evidence>
<dbReference type="GO" id="GO:0047480">
    <property type="term" value="F:UDP-N-acetylmuramoyl-tripeptide-D-alanyl-D-alanine ligase activity"/>
    <property type="evidence" value="ECO:0007669"/>
    <property type="project" value="UniProtKB-UniRule"/>
</dbReference>
<dbReference type="GO" id="GO:0071555">
    <property type="term" value="P:cell wall organization"/>
    <property type="evidence" value="ECO:0007669"/>
    <property type="project" value="UniProtKB-KW"/>
</dbReference>
<keyword evidence="8 10" id="KW-0131">Cell cycle</keyword>
<evidence type="ECO:0000256" key="10">
    <source>
        <dbReference type="HAMAP-Rule" id="MF_02019"/>
    </source>
</evidence>
<feature type="binding site" evidence="10">
    <location>
        <begin position="109"/>
        <end position="115"/>
    </location>
    <ligand>
        <name>ATP</name>
        <dbReference type="ChEBI" id="CHEBI:30616"/>
    </ligand>
</feature>
<dbReference type="InterPro" id="IPR013221">
    <property type="entry name" value="Mur_ligase_cen"/>
</dbReference>
<keyword evidence="2 10" id="KW-0436">Ligase</keyword>
<evidence type="ECO:0000256" key="7">
    <source>
        <dbReference type="ARBA" id="ARBA00022984"/>
    </source>
</evidence>
<dbReference type="OrthoDB" id="9801978at2"/>
<evidence type="ECO:0000256" key="4">
    <source>
        <dbReference type="ARBA" id="ARBA00022741"/>
    </source>
</evidence>
<comment type="catalytic activity">
    <reaction evidence="10 11">
        <text>D-alanyl-D-alanine + UDP-N-acetyl-alpha-D-muramoyl-L-alanyl-gamma-D-glutamyl-meso-2,6-diaminopimelate + ATP = UDP-N-acetyl-alpha-D-muramoyl-L-alanyl-gamma-D-glutamyl-meso-2,6-diaminopimeloyl-D-alanyl-D-alanine + ADP + phosphate + H(+)</text>
        <dbReference type="Rhea" id="RHEA:28374"/>
        <dbReference type="ChEBI" id="CHEBI:15378"/>
        <dbReference type="ChEBI" id="CHEBI:30616"/>
        <dbReference type="ChEBI" id="CHEBI:43474"/>
        <dbReference type="ChEBI" id="CHEBI:57822"/>
        <dbReference type="ChEBI" id="CHEBI:61386"/>
        <dbReference type="ChEBI" id="CHEBI:83905"/>
        <dbReference type="ChEBI" id="CHEBI:456216"/>
        <dbReference type="EC" id="6.3.2.10"/>
    </reaction>
</comment>
<evidence type="ECO:0000256" key="11">
    <source>
        <dbReference type="RuleBase" id="RU004136"/>
    </source>
</evidence>
<gene>
    <name evidence="10" type="primary">murF</name>
    <name evidence="15" type="ORF">FL622_14745</name>
</gene>
<dbReference type="NCBIfam" id="TIGR01143">
    <property type="entry name" value="murF"/>
    <property type="match status" value="1"/>
</dbReference>
<evidence type="ECO:0000256" key="9">
    <source>
        <dbReference type="ARBA" id="ARBA00023316"/>
    </source>
</evidence>
<evidence type="ECO:0000256" key="6">
    <source>
        <dbReference type="ARBA" id="ARBA00022960"/>
    </source>
</evidence>
<dbReference type="GO" id="GO:0009252">
    <property type="term" value="P:peptidoglycan biosynthetic process"/>
    <property type="evidence" value="ECO:0007669"/>
    <property type="project" value="UniProtKB-UniRule"/>
</dbReference>
<dbReference type="GO" id="GO:0051301">
    <property type="term" value="P:cell division"/>
    <property type="evidence" value="ECO:0007669"/>
    <property type="project" value="UniProtKB-KW"/>
</dbReference>
<comment type="caution">
    <text evidence="15">The sequence shown here is derived from an EMBL/GenBank/DDBJ whole genome shotgun (WGS) entry which is preliminary data.</text>
</comment>
<keyword evidence="7 10" id="KW-0573">Peptidoglycan synthesis</keyword>
<dbReference type="InterPro" id="IPR036615">
    <property type="entry name" value="Mur_ligase_C_dom_sf"/>
</dbReference>
<dbReference type="PANTHER" id="PTHR43024:SF1">
    <property type="entry name" value="UDP-N-ACETYLMURAMOYL-TRIPEPTIDE--D-ALANYL-D-ALANINE LIGASE"/>
    <property type="match status" value="1"/>
</dbReference>
<dbReference type="Gene3D" id="3.40.1190.10">
    <property type="entry name" value="Mur-like, catalytic domain"/>
    <property type="match status" value="1"/>
</dbReference>
<reference evidence="15 16" key="1">
    <citation type="submission" date="2019-07" db="EMBL/GenBank/DDBJ databases">
        <title>Insights of Desulfuromonas acetexigens electromicrobiology.</title>
        <authorList>
            <person name="Katuri K."/>
            <person name="Sapireddy V."/>
            <person name="Shaw D.R."/>
            <person name="Saikaly P."/>
        </authorList>
    </citation>
    <scope>NUCLEOTIDE SEQUENCE [LARGE SCALE GENOMIC DNA]</scope>
    <source>
        <strain evidence="15 16">2873</strain>
    </source>
</reference>
<dbReference type="SUPFAM" id="SSF63418">
    <property type="entry name" value="MurE/MurF N-terminal domain"/>
    <property type="match status" value="1"/>
</dbReference>
<keyword evidence="1 10" id="KW-0963">Cytoplasm</keyword>
<evidence type="ECO:0000259" key="13">
    <source>
        <dbReference type="Pfam" id="PF02875"/>
    </source>
</evidence>
<sequence>MNLDVKTIASITGGRLTPAGADVRITGISTDSRTLKPGELFIPLRGPNFDGHDFLLRALRNGAAACLSEEVVGAFPVPLIKVEDTLKSLGDLAAARRREFSGPVIGLTGSTGKTSTKEMIARILGLTGPGLKTEGNFNNLIGLPLTLLRLTVEHRWVVLEMGMSARGEIARLTEIAEPFVGIVTNVGPAHLETLHNIEGVARAKGELFAGMKAGGIAILNADDERVARLPVANGVRRVFFGLDPSAEVRAEQVTTTRDGIRFELCLGEKRYPVRMEVAGRHNVQNALAAAAAANALEVPGELIAQGLEDFRSSPGRMELVEIENDILILEDSYNANPLSVRAALATLDELGGEGRRVAVLGDMLELGKNTGELHREVGELAGHRVDLLVLLGEQAGEVARGARQSGLTEEFIVVVASHEEAIGVLRERLQSGDRVLIKGSRGMKMEKISSALRNKVGAEGQG</sequence>
<dbReference type="Gene3D" id="3.40.1390.10">
    <property type="entry name" value="MurE/MurF, N-terminal domain"/>
    <property type="match status" value="1"/>
</dbReference>
<dbReference type="PANTHER" id="PTHR43024">
    <property type="entry name" value="UDP-N-ACETYLMURAMOYL-TRIPEPTIDE--D-ALANYL-D-ALANINE LIGASE"/>
    <property type="match status" value="1"/>
</dbReference>
<comment type="similarity">
    <text evidence="10">Belongs to the MurCDEF family. MurF subfamily.</text>
</comment>
<keyword evidence="16" id="KW-1185">Reference proteome</keyword>
<dbReference type="EMBL" id="VJVV01000013">
    <property type="protein sequence ID" value="TRO78940.1"/>
    <property type="molecule type" value="Genomic_DNA"/>
</dbReference>
<protein>
    <recommendedName>
        <fullName evidence="10 11">UDP-N-acetylmuramoyl-tripeptide--D-alanyl-D-alanine ligase</fullName>
        <ecNumber evidence="10 11">6.3.2.10</ecNumber>
    </recommendedName>
    <alternativeName>
        <fullName evidence="10">D-alanyl-D-alanine-adding enzyme</fullName>
    </alternativeName>
</protein>
<dbReference type="SUPFAM" id="SSF53623">
    <property type="entry name" value="MurD-like peptide ligases, catalytic domain"/>
    <property type="match status" value="1"/>
</dbReference>
<dbReference type="Pfam" id="PF02875">
    <property type="entry name" value="Mur_ligase_C"/>
    <property type="match status" value="1"/>
</dbReference>
<dbReference type="GO" id="GO:0008766">
    <property type="term" value="F:UDP-N-acetylmuramoylalanyl-D-glutamyl-2,6-diaminopimelate-D-alanyl-D-alanine ligase activity"/>
    <property type="evidence" value="ECO:0007669"/>
    <property type="project" value="RHEA"/>
</dbReference>
<evidence type="ECO:0000256" key="1">
    <source>
        <dbReference type="ARBA" id="ARBA00022490"/>
    </source>
</evidence>
<feature type="domain" description="Mur ligase central" evidence="14">
    <location>
        <begin position="108"/>
        <end position="293"/>
    </location>
</feature>
<keyword evidence="4 10" id="KW-0547">Nucleotide-binding</keyword>
<proteinExistence type="inferred from homology"/>
<dbReference type="InterPro" id="IPR004101">
    <property type="entry name" value="Mur_ligase_C"/>
</dbReference>
<dbReference type="InterPro" id="IPR035911">
    <property type="entry name" value="MurE/MurF_N"/>
</dbReference>
<dbReference type="Pfam" id="PF01225">
    <property type="entry name" value="Mur_ligase"/>
    <property type="match status" value="1"/>
</dbReference>
<dbReference type="UniPathway" id="UPA00219"/>
<dbReference type="Pfam" id="PF08245">
    <property type="entry name" value="Mur_ligase_M"/>
    <property type="match status" value="1"/>
</dbReference>
<dbReference type="InterPro" id="IPR051046">
    <property type="entry name" value="MurCDEF_CellWall_CoF430Synth"/>
</dbReference>
<keyword evidence="3 10" id="KW-0132">Cell division</keyword>
<feature type="domain" description="Mur ligase C-terminal" evidence="13">
    <location>
        <begin position="315"/>
        <end position="441"/>
    </location>
</feature>
<dbReference type="RefSeq" id="WP_092054274.1">
    <property type="nucleotide sequence ID" value="NZ_FOJJ01000005.1"/>
</dbReference>
<evidence type="ECO:0000256" key="3">
    <source>
        <dbReference type="ARBA" id="ARBA00022618"/>
    </source>
</evidence>
<feature type="domain" description="Mur ligase N-terminal catalytic" evidence="12">
    <location>
        <begin position="24"/>
        <end position="96"/>
    </location>
</feature>
<dbReference type="GO" id="GO:0005524">
    <property type="term" value="F:ATP binding"/>
    <property type="evidence" value="ECO:0007669"/>
    <property type="project" value="UniProtKB-UniRule"/>
</dbReference>
<accession>A0A550J6T6</accession>
<dbReference type="InterPro" id="IPR005863">
    <property type="entry name" value="UDP-N-AcMur_synth"/>
</dbReference>
<evidence type="ECO:0000259" key="12">
    <source>
        <dbReference type="Pfam" id="PF01225"/>
    </source>
</evidence>
<dbReference type="InterPro" id="IPR000713">
    <property type="entry name" value="Mur_ligase_N"/>
</dbReference>
<name>A0A550J6T6_9BACT</name>